<comment type="function">
    <text evidence="12">Catalyzes the condensation reaction of fatty acid synthesis by the addition to an acyl acceptor of two carbons from malonyl-ACP. Catalyzes the first condensation reaction which initiates fatty acid synthesis and may therefore play a role in governing the total rate of fatty acid production. Possesses both acetoacetyl-ACP synthase and acetyl transacylase activities. Its substrate specificity determines the biosynthesis of branched-chain and/or straight-chain of fatty acids.</text>
</comment>
<keyword evidence="6 12" id="KW-0276">Fatty acid metabolism</keyword>
<gene>
    <name evidence="12" type="primary">fabH</name>
    <name evidence="15" type="ORF">E8M12_06540</name>
</gene>
<evidence type="ECO:0000259" key="13">
    <source>
        <dbReference type="Pfam" id="PF08541"/>
    </source>
</evidence>
<dbReference type="InterPro" id="IPR016039">
    <property type="entry name" value="Thiolase-like"/>
</dbReference>
<dbReference type="RefSeq" id="WP_136735296.1">
    <property type="nucleotide sequence ID" value="NZ_SWDB01000011.1"/>
</dbReference>
<evidence type="ECO:0000256" key="6">
    <source>
        <dbReference type="ARBA" id="ARBA00022832"/>
    </source>
</evidence>
<feature type="domain" description="Beta-ketoacyl-[acyl-carrier-protein] synthase III N-terminal" evidence="14">
    <location>
        <begin position="106"/>
        <end position="183"/>
    </location>
</feature>
<name>A0A4U1B7L7_9GAMM</name>
<feature type="region of interest" description="ACP-binding" evidence="12">
    <location>
        <begin position="247"/>
        <end position="251"/>
    </location>
</feature>
<evidence type="ECO:0000256" key="11">
    <source>
        <dbReference type="ARBA" id="ARBA00051096"/>
    </source>
</evidence>
<keyword evidence="12" id="KW-0963">Cytoplasm</keyword>
<keyword evidence="5 12" id="KW-0808">Transferase</keyword>
<keyword evidence="4 12" id="KW-0444">Lipid biosynthesis</keyword>
<dbReference type="InterPro" id="IPR004655">
    <property type="entry name" value="FabH"/>
</dbReference>
<evidence type="ECO:0000259" key="14">
    <source>
        <dbReference type="Pfam" id="PF08545"/>
    </source>
</evidence>
<evidence type="ECO:0000256" key="4">
    <source>
        <dbReference type="ARBA" id="ARBA00022516"/>
    </source>
</evidence>
<dbReference type="GO" id="GO:0004315">
    <property type="term" value="F:3-oxoacyl-[acyl-carrier-protein] synthase activity"/>
    <property type="evidence" value="ECO:0007669"/>
    <property type="project" value="InterPro"/>
</dbReference>
<keyword evidence="10 12" id="KW-0012">Acyltransferase</keyword>
<feature type="active site" evidence="12">
    <location>
        <position position="112"/>
    </location>
</feature>
<dbReference type="Proteomes" id="UP000307999">
    <property type="component" value="Unassembled WGS sequence"/>
</dbReference>
<dbReference type="AlphaFoldDB" id="A0A4U1B7L7"/>
<keyword evidence="9 12" id="KW-0511">Multifunctional enzyme</keyword>
<evidence type="ECO:0000256" key="3">
    <source>
        <dbReference type="ARBA" id="ARBA00012333"/>
    </source>
</evidence>
<comment type="pathway">
    <text evidence="1 12">Lipid metabolism; fatty acid biosynthesis.</text>
</comment>
<comment type="subcellular location">
    <subcellularLocation>
        <location evidence="12">Cytoplasm</location>
    </subcellularLocation>
</comment>
<dbReference type="NCBIfam" id="NF006829">
    <property type="entry name" value="PRK09352.1"/>
    <property type="match status" value="1"/>
</dbReference>
<keyword evidence="8 12" id="KW-0275">Fatty acid biosynthesis</keyword>
<keyword evidence="7 12" id="KW-0443">Lipid metabolism</keyword>
<dbReference type="UniPathway" id="UPA00094"/>
<dbReference type="OrthoDB" id="9815506at2"/>
<evidence type="ECO:0000256" key="5">
    <source>
        <dbReference type="ARBA" id="ARBA00022679"/>
    </source>
</evidence>
<feature type="active site" evidence="12">
    <location>
        <position position="246"/>
    </location>
</feature>
<dbReference type="HAMAP" id="MF_01815">
    <property type="entry name" value="FabH"/>
    <property type="match status" value="1"/>
</dbReference>
<accession>A0A4U1B7L7</accession>
<evidence type="ECO:0000256" key="8">
    <source>
        <dbReference type="ARBA" id="ARBA00023160"/>
    </source>
</evidence>
<dbReference type="InterPro" id="IPR013751">
    <property type="entry name" value="ACP_syn_III_N"/>
</dbReference>
<dbReference type="GO" id="GO:0006633">
    <property type="term" value="P:fatty acid biosynthetic process"/>
    <property type="evidence" value="ECO:0007669"/>
    <property type="project" value="UniProtKB-UniRule"/>
</dbReference>
<dbReference type="CDD" id="cd00830">
    <property type="entry name" value="KAS_III"/>
    <property type="match status" value="1"/>
</dbReference>
<evidence type="ECO:0000256" key="1">
    <source>
        <dbReference type="ARBA" id="ARBA00005194"/>
    </source>
</evidence>
<evidence type="ECO:0000313" key="16">
    <source>
        <dbReference type="Proteomes" id="UP000307999"/>
    </source>
</evidence>
<evidence type="ECO:0000256" key="2">
    <source>
        <dbReference type="ARBA" id="ARBA00008642"/>
    </source>
</evidence>
<protein>
    <recommendedName>
        <fullName evidence="3 12">Beta-ketoacyl-[acyl-carrier-protein] synthase III</fullName>
        <shortName evidence="12">Beta-ketoacyl-ACP synthase III</shortName>
        <shortName evidence="12">KAS III</shortName>
        <ecNumber evidence="3 12">2.3.1.180</ecNumber>
    </recommendedName>
    <alternativeName>
        <fullName evidence="12">3-oxoacyl-[acyl-carrier-protein] synthase 3</fullName>
    </alternativeName>
    <alternativeName>
        <fullName evidence="12">3-oxoacyl-[acyl-carrier-protein] synthase III</fullName>
    </alternativeName>
</protein>
<comment type="subunit">
    <text evidence="12">Homodimer.</text>
</comment>
<evidence type="ECO:0000256" key="9">
    <source>
        <dbReference type="ARBA" id="ARBA00023268"/>
    </source>
</evidence>
<comment type="caution">
    <text evidence="15">The sequence shown here is derived from an EMBL/GenBank/DDBJ whole genome shotgun (WGS) entry which is preliminary data.</text>
</comment>
<comment type="similarity">
    <text evidence="2 12">Belongs to the thiolase-like superfamily. FabH family.</text>
</comment>
<organism evidence="15 16">
    <name type="scientific">Thalassotalea mangrovi</name>
    <dbReference type="NCBI Taxonomy" id="2572245"/>
    <lineage>
        <taxon>Bacteria</taxon>
        <taxon>Pseudomonadati</taxon>
        <taxon>Pseudomonadota</taxon>
        <taxon>Gammaproteobacteria</taxon>
        <taxon>Alteromonadales</taxon>
        <taxon>Colwelliaceae</taxon>
        <taxon>Thalassotalea</taxon>
    </lineage>
</organism>
<dbReference type="NCBIfam" id="TIGR00747">
    <property type="entry name" value="fabH"/>
    <property type="match status" value="1"/>
</dbReference>
<proteinExistence type="inferred from homology"/>
<dbReference type="Pfam" id="PF08541">
    <property type="entry name" value="ACP_syn_III_C"/>
    <property type="match status" value="1"/>
</dbReference>
<dbReference type="Pfam" id="PF08545">
    <property type="entry name" value="ACP_syn_III"/>
    <property type="match status" value="1"/>
</dbReference>
<feature type="domain" description="Beta-ketoacyl-[acyl-carrier-protein] synthase III C-terminal" evidence="13">
    <location>
        <begin position="230"/>
        <end position="318"/>
    </location>
</feature>
<comment type="domain">
    <text evidence="12">The last Arg residue of the ACP-binding site is essential for the weak association between ACP/AcpP and FabH.</text>
</comment>
<dbReference type="PANTHER" id="PTHR43091:SF1">
    <property type="entry name" value="BETA-KETOACYL-[ACYL-CARRIER-PROTEIN] SYNTHASE III, CHLOROPLASTIC"/>
    <property type="match status" value="1"/>
</dbReference>
<dbReference type="GO" id="GO:0005737">
    <property type="term" value="C:cytoplasm"/>
    <property type="evidence" value="ECO:0007669"/>
    <property type="project" value="UniProtKB-SubCell"/>
</dbReference>
<comment type="catalytic activity">
    <reaction evidence="11">
        <text>malonyl-[ACP] + acetyl-CoA + H(+) = 3-oxobutanoyl-[ACP] + CO2 + CoA</text>
        <dbReference type="Rhea" id="RHEA:12080"/>
        <dbReference type="Rhea" id="RHEA-COMP:9623"/>
        <dbReference type="Rhea" id="RHEA-COMP:9625"/>
        <dbReference type="ChEBI" id="CHEBI:15378"/>
        <dbReference type="ChEBI" id="CHEBI:16526"/>
        <dbReference type="ChEBI" id="CHEBI:57287"/>
        <dbReference type="ChEBI" id="CHEBI:57288"/>
        <dbReference type="ChEBI" id="CHEBI:78449"/>
        <dbReference type="ChEBI" id="CHEBI:78450"/>
        <dbReference type="EC" id="2.3.1.180"/>
    </reaction>
    <physiologicalReaction direction="left-to-right" evidence="11">
        <dbReference type="Rhea" id="RHEA:12081"/>
    </physiologicalReaction>
</comment>
<dbReference type="PANTHER" id="PTHR43091">
    <property type="entry name" value="3-OXOACYL-[ACYL-CARRIER-PROTEIN] SYNTHASE"/>
    <property type="match status" value="1"/>
</dbReference>
<evidence type="ECO:0000313" key="15">
    <source>
        <dbReference type="EMBL" id="TKB45901.1"/>
    </source>
</evidence>
<evidence type="ECO:0000256" key="12">
    <source>
        <dbReference type="HAMAP-Rule" id="MF_01815"/>
    </source>
</evidence>
<dbReference type="GO" id="GO:0033818">
    <property type="term" value="F:beta-ketoacyl-acyl-carrier-protein synthase III activity"/>
    <property type="evidence" value="ECO:0007669"/>
    <property type="project" value="UniProtKB-UniRule"/>
</dbReference>
<dbReference type="InterPro" id="IPR013747">
    <property type="entry name" value="ACP_syn_III_C"/>
</dbReference>
<evidence type="ECO:0000256" key="10">
    <source>
        <dbReference type="ARBA" id="ARBA00023315"/>
    </source>
</evidence>
<sequence>MYSKIIGTGSYFPEQVRTNADLEKMVDTTDQWITERTGIKERRIANEQENVAYMGAEAAKQALDMAGLDVKDIDMIVMGTTSSHVDLPSAACHVQKYLDVPNIPAFDVAAACSGFIYSLSVADQFIKSGMMKRVLVIGADALSHMCDPEDRGTIILFGDAAGAVILEASEEQGVISTHLHADGEYGALLGADSPKRGDLLTEEKAYIYMRGNEVFKFAVTRLSEIVTETLAHNNMDKSEIDWLVPHQANLRIISAAAKKLSMSMDQVVVTLDKHGNTSAATIPTALDEAVRDGRIKRGQIILMEAFGSGFTWGSALVRF</sequence>
<dbReference type="EC" id="2.3.1.180" evidence="3 12"/>
<reference evidence="15 16" key="1">
    <citation type="submission" date="2019-04" db="EMBL/GenBank/DDBJ databases">
        <title>Thalassotalea guangxiensis sp. nov., isolated from sediment of the coastal wetland.</title>
        <authorList>
            <person name="Zheng S."/>
            <person name="Zhang D."/>
        </authorList>
    </citation>
    <scope>NUCLEOTIDE SEQUENCE [LARGE SCALE GENOMIC DNA]</scope>
    <source>
        <strain evidence="15 16">ZS-4</strain>
    </source>
</reference>
<dbReference type="EMBL" id="SWDB01000011">
    <property type="protein sequence ID" value="TKB45901.1"/>
    <property type="molecule type" value="Genomic_DNA"/>
</dbReference>
<dbReference type="Gene3D" id="3.40.47.10">
    <property type="match status" value="1"/>
</dbReference>
<keyword evidence="16" id="KW-1185">Reference proteome</keyword>
<evidence type="ECO:0000256" key="7">
    <source>
        <dbReference type="ARBA" id="ARBA00023098"/>
    </source>
</evidence>
<dbReference type="FunFam" id="3.40.47.10:FF:000004">
    <property type="entry name" value="3-oxoacyl-[acyl-carrier-protein] synthase 3"/>
    <property type="match status" value="1"/>
</dbReference>
<feature type="active site" evidence="12">
    <location>
        <position position="276"/>
    </location>
</feature>
<dbReference type="SUPFAM" id="SSF53901">
    <property type="entry name" value="Thiolase-like"/>
    <property type="match status" value="1"/>
</dbReference>